<dbReference type="Proteomes" id="UP000198901">
    <property type="component" value="Unassembled WGS sequence"/>
</dbReference>
<evidence type="ECO:0000313" key="1">
    <source>
        <dbReference type="EMBL" id="SDL13566.1"/>
    </source>
</evidence>
<dbReference type="OrthoDB" id="9931534at2"/>
<sequence>MKITVEFLVPDDYDEELYEVLSEFAGLELDLPYDLVPQAGDYINFRETDFVNPPEFWDENGEEEDFQRYKVAYQAIAERNLKVVRRVFSRDRITLFFEIDSVALSEDEPM</sequence>
<name>A0A1G9HLB0_9BACT</name>
<dbReference type="STRING" id="563176.SAMN04488090_0101"/>
<evidence type="ECO:0000313" key="2">
    <source>
        <dbReference type="Proteomes" id="UP000198901"/>
    </source>
</evidence>
<organism evidence="1 2">
    <name type="scientific">Siphonobacter aquaeclarae</name>
    <dbReference type="NCBI Taxonomy" id="563176"/>
    <lineage>
        <taxon>Bacteria</taxon>
        <taxon>Pseudomonadati</taxon>
        <taxon>Bacteroidota</taxon>
        <taxon>Cytophagia</taxon>
        <taxon>Cytophagales</taxon>
        <taxon>Cytophagaceae</taxon>
        <taxon>Siphonobacter</taxon>
    </lineage>
</organism>
<protein>
    <submittedName>
        <fullName evidence="1">Uncharacterized protein</fullName>
    </submittedName>
</protein>
<gene>
    <name evidence="1" type="ORF">SAMN04488090_0101</name>
</gene>
<dbReference type="AlphaFoldDB" id="A0A1G9HLB0"/>
<reference evidence="1 2" key="1">
    <citation type="submission" date="2016-10" db="EMBL/GenBank/DDBJ databases">
        <authorList>
            <person name="de Groot N.N."/>
        </authorList>
    </citation>
    <scope>NUCLEOTIDE SEQUENCE [LARGE SCALE GENOMIC DNA]</scope>
    <source>
        <strain evidence="1 2">DSM 21668</strain>
    </source>
</reference>
<dbReference type="RefSeq" id="WP_093196459.1">
    <property type="nucleotide sequence ID" value="NZ_FNGS01000001.1"/>
</dbReference>
<proteinExistence type="predicted"/>
<accession>A0A1G9HLB0</accession>
<keyword evidence="2" id="KW-1185">Reference proteome</keyword>
<dbReference type="EMBL" id="FNGS01000001">
    <property type="protein sequence ID" value="SDL13566.1"/>
    <property type="molecule type" value="Genomic_DNA"/>
</dbReference>